<evidence type="ECO:0000313" key="2">
    <source>
        <dbReference type="Proteomes" id="UP000053766"/>
    </source>
</evidence>
<dbReference type="STRING" id="29172.A0A0D8Y563"/>
<reference evidence="1 2" key="1">
    <citation type="submission" date="2013-11" db="EMBL/GenBank/DDBJ databases">
        <title>Draft genome of the bovine lungworm Dictyocaulus viviparus.</title>
        <authorList>
            <person name="Mitreva M."/>
        </authorList>
    </citation>
    <scope>NUCLEOTIDE SEQUENCE [LARGE SCALE GENOMIC DNA]</scope>
    <source>
        <strain evidence="1 2">HannoverDv2000</strain>
    </source>
</reference>
<reference evidence="2" key="2">
    <citation type="journal article" date="2016" name="Sci. Rep.">
        <title>Dictyocaulus viviparus genome, variome and transcriptome elucidate lungworm biology and support future intervention.</title>
        <authorList>
            <person name="McNulty S.N."/>
            <person name="Strube C."/>
            <person name="Rosa B.A."/>
            <person name="Martin J.C."/>
            <person name="Tyagi R."/>
            <person name="Choi Y.J."/>
            <person name="Wang Q."/>
            <person name="Hallsworth Pepin K."/>
            <person name="Zhang X."/>
            <person name="Ozersky P."/>
            <person name="Wilson R.K."/>
            <person name="Sternberg P.W."/>
            <person name="Gasser R.B."/>
            <person name="Mitreva M."/>
        </authorList>
    </citation>
    <scope>NUCLEOTIDE SEQUENCE [LARGE SCALE GENOMIC DNA]</scope>
    <source>
        <strain evidence="2">HannoverDv2000</strain>
    </source>
</reference>
<dbReference type="Proteomes" id="UP000053766">
    <property type="component" value="Unassembled WGS sequence"/>
</dbReference>
<dbReference type="InterPro" id="IPR033228">
    <property type="entry name" value="SZT2"/>
</dbReference>
<protein>
    <submittedName>
        <fullName evidence="1">Uncharacterized protein</fullName>
    </submittedName>
</protein>
<accession>A0A0D8Y563</accession>
<dbReference type="OrthoDB" id="43547at2759"/>
<dbReference type="PANTHER" id="PTHR14918">
    <property type="entry name" value="KICSTOR COMPLEX PROTEIN SZT2"/>
    <property type="match status" value="1"/>
</dbReference>
<organism evidence="1 2">
    <name type="scientific">Dictyocaulus viviparus</name>
    <name type="common">Bovine lungworm</name>
    <dbReference type="NCBI Taxonomy" id="29172"/>
    <lineage>
        <taxon>Eukaryota</taxon>
        <taxon>Metazoa</taxon>
        <taxon>Ecdysozoa</taxon>
        <taxon>Nematoda</taxon>
        <taxon>Chromadorea</taxon>
        <taxon>Rhabditida</taxon>
        <taxon>Rhabditina</taxon>
        <taxon>Rhabditomorpha</taxon>
        <taxon>Strongyloidea</taxon>
        <taxon>Metastrongylidae</taxon>
        <taxon>Dictyocaulus</taxon>
    </lineage>
</organism>
<sequence length="670" mass="76977">MSLEQFVIRNIPNTYVVRESDGNVSYMQLHTSIETFNASLKRNRINVRKRRDSKEFEYFKSHVLLAVYGVNRPGQEVCEMLKECLQKRLDQVTLNHLIDTLAKNSQTRLDSADVQFLQRDATVPADVFNYSIPNSMSQFLQPLIYYMHQHMQAIMPSARFKEDYGSGSNNNSEQRSVFLPLPFLGISETYVPIFYLLIKSPQEGIRSTGIAVIEMRLINHNGELATLTSGRLNSSTHHALTPSLDNSDDSHDVVYEKLVHTTRHEQLEEITDVCVYAQFAVWQAGDVDLVQLDDQLRNIVRLNLFRQRKLLPPPPSVDNNFGNETHLMLHLSQRLVCLLIHQFEAKVIRTSNRSPDYVNPDFVATAGPWFDFVVNKHSGIEVLDFIRSLCKQEAIYSEICHHSCPRKESDTLPYCDIHGYSIALREIAERISEQVRNVDPNYPDRVHVFEPNPRHTDMVHHTSTSSWTSCSSPKLHEKRYEIAASSLQYCMSADIGRDSCECDAPDALLVCLDMQVAIETQRFGFEPVGTCPETLLRLNNYVSKELFLPCTEESQFVPRRRILYGTVNGEKLTLYFYNFMPFLSASLINMVTRATSWYNARARLVREIGLHKMGITHLSPLECSQSSSENPYLVLVWRHPEELIDKDYPPDDLQVVAFFDHMAHADLCFR</sequence>
<dbReference type="PANTHER" id="PTHR14918:SF3">
    <property type="entry name" value="KICSTOR COMPLEX PROTEIN SZT2"/>
    <property type="match status" value="1"/>
</dbReference>
<evidence type="ECO:0000313" key="1">
    <source>
        <dbReference type="EMBL" id="KJH51322.1"/>
    </source>
</evidence>
<dbReference type="AlphaFoldDB" id="A0A0D8Y563"/>
<gene>
    <name evidence="1" type="ORF">DICVIV_02525</name>
</gene>
<name>A0A0D8Y563_DICVI</name>
<keyword evidence="2" id="KW-1185">Reference proteome</keyword>
<proteinExistence type="predicted"/>
<dbReference type="GO" id="GO:0005777">
    <property type="term" value="C:peroxisome"/>
    <property type="evidence" value="ECO:0007669"/>
    <property type="project" value="InterPro"/>
</dbReference>
<dbReference type="EMBL" id="KN716186">
    <property type="protein sequence ID" value="KJH51322.1"/>
    <property type="molecule type" value="Genomic_DNA"/>
</dbReference>